<name>A0A955LGK1_UNCKA</name>
<evidence type="ECO:0000256" key="3">
    <source>
        <dbReference type="ARBA" id="ARBA00022840"/>
    </source>
</evidence>
<accession>A0A955LGK1</accession>
<comment type="catalytic activity">
    <reaction evidence="4">
        <text>2 cob(II)yrinate a,c diamide + reduced [electron-transfer flavoprotein] + 2 ATP = 2 adenosylcob(III)yrinate a,c-diamide + 2 triphosphate + oxidized [electron-transfer flavoprotein] + 3 H(+)</text>
        <dbReference type="Rhea" id="RHEA:11528"/>
        <dbReference type="Rhea" id="RHEA-COMP:10685"/>
        <dbReference type="Rhea" id="RHEA-COMP:10686"/>
        <dbReference type="ChEBI" id="CHEBI:15378"/>
        <dbReference type="ChEBI" id="CHEBI:18036"/>
        <dbReference type="ChEBI" id="CHEBI:30616"/>
        <dbReference type="ChEBI" id="CHEBI:57692"/>
        <dbReference type="ChEBI" id="CHEBI:58307"/>
        <dbReference type="ChEBI" id="CHEBI:58503"/>
        <dbReference type="ChEBI" id="CHEBI:58537"/>
        <dbReference type="EC" id="2.5.1.17"/>
    </reaction>
</comment>
<organism evidence="6 7">
    <name type="scientific">candidate division WWE3 bacterium</name>
    <dbReference type="NCBI Taxonomy" id="2053526"/>
    <lineage>
        <taxon>Bacteria</taxon>
        <taxon>Katanobacteria</taxon>
    </lineage>
</organism>
<keyword evidence="1 4" id="KW-0808">Transferase</keyword>
<keyword evidence="4" id="KW-0169">Cobalamin biosynthesis</keyword>
<dbReference type="Pfam" id="PF01923">
    <property type="entry name" value="Cob_adeno_trans"/>
    <property type="match status" value="1"/>
</dbReference>
<dbReference type="GO" id="GO:0009236">
    <property type="term" value="P:cobalamin biosynthetic process"/>
    <property type="evidence" value="ECO:0007669"/>
    <property type="project" value="UniProtKB-UniRule"/>
</dbReference>
<dbReference type="EC" id="2.5.1.17" evidence="4"/>
<comment type="catalytic activity">
    <reaction evidence="4">
        <text>2 cob(II)alamin + reduced [electron-transfer flavoprotein] + 2 ATP = 2 adenosylcob(III)alamin + 2 triphosphate + oxidized [electron-transfer flavoprotein] + 3 H(+)</text>
        <dbReference type="Rhea" id="RHEA:28671"/>
        <dbReference type="Rhea" id="RHEA-COMP:10685"/>
        <dbReference type="Rhea" id="RHEA-COMP:10686"/>
        <dbReference type="ChEBI" id="CHEBI:15378"/>
        <dbReference type="ChEBI" id="CHEBI:16304"/>
        <dbReference type="ChEBI" id="CHEBI:18036"/>
        <dbReference type="ChEBI" id="CHEBI:18408"/>
        <dbReference type="ChEBI" id="CHEBI:30616"/>
        <dbReference type="ChEBI" id="CHEBI:57692"/>
        <dbReference type="ChEBI" id="CHEBI:58307"/>
        <dbReference type="EC" id="2.5.1.17"/>
    </reaction>
</comment>
<feature type="domain" description="Cobalamin adenosyltransferase-like" evidence="5">
    <location>
        <begin position="4"/>
        <end position="162"/>
    </location>
</feature>
<dbReference type="Proteomes" id="UP000701698">
    <property type="component" value="Unassembled WGS sequence"/>
</dbReference>
<dbReference type="InterPro" id="IPR029499">
    <property type="entry name" value="PduO-typ"/>
</dbReference>
<dbReference type="SUPFAM" id="SSF89028">
    <property type="entry name" value="Cobalamin adenosyltransferase-like"/>
    <property type="match status" value="1"/>
</dbReference>
<proteinExistence type="inferred from homology"/>
<dbReference type="EMBL" id="JAGQKX010000023">
    <property type="protein sequence ID" value="MCA9390030.1"/>
    <property type="molecule type" value="Genomic_DNA"/>
</dbReference>
<reference evidence="6" key="1">
    <citation type="submission" date="2020-04" db="EMBL/GenBank/DDBJ databases">
        <authorList>
            <person name="Zhang T."/>
        </authorList>
    </citation>
    <scope>NUCLEOTIDE SEQUENCE</scope>
    <source>
        <strain evidence="6">HKST-UBA01</strain>
    </source>
</reference>
<evidence type="ECO:0000313" key="6">
    <source>
        <dbReference type="EMBL" id="MCA9390030.1"/>
    </source>
</evidence>
<gene>
    <name evidence="6" type="ORF">KC571_01390</name>
</gene>
<dbReference type="GO" id="GO:0008817">
    <property type="term" value="F:corrinoid adenosyltransferase activity"/>
    <property type="evidence" value="ECO:0007669"/>
    <property type="project" value="UniProtKB-UniRule"/>
</dbReference>
<evidence type="ECO:0000256" key="4">
    <source>
        <dbReference type="RuleBase" id="RU366026"/>
    </source>
</evidence>
<evidence type="ECO:0000256" key="2">
    <source>
        <dbReference type="ARBA" id="ARBA00022741"/>
    </source>
</evidence>
<evidence type="ECO:0000313" key="7">
    <source>
        <dbReference type="Proteomes" id="UP000701698"/>
    </source>
</evidence>
<dbReference type="InterPro" id="IPR036451">
    <property type="entry name" value="CblAdoTrfase-like_sf"/>
</dbReference>
<dbReference type="InterPro" id="IPR016030">
    <property type="entry name" value="CblAdoTrfase-like"/>
</dbReference>
<dbReference type="GO" id="GO:0005524">
    <property type="term" value="F:ATP binding"/>
    <property type="evidence" value="ECO:0007669"/>
    <property type="project" value="UniProtKB-UniRule"/>
</dbReference>
<reference evidence="6" key="2">
    <citation type="journal article" date="2021" name="Microbiome">
        <title>Successional dynamics and alternative stable states in a saline activated sludge microbial community over 9 years.</title>
        <authorList>
            <person name="Wang Y."/>
            <person name="Ye J."/>
            <person name="Ju F."/>
            <person name="Liu L."/>
            <person name="Boyd J.A."/>
            <person name="Deng Y."/>
            <person name="Parks D.H."/>
            <person name="Jiang X."/>
            <person name="Yin X."/>
            <person name="Woodcroft B.J."/>
            <person name="Tyson G.W."/>
            <person name="Hugenholtz P."/>
            <person name="Polz M.F."/>
            <person name="Zhang T."/>
        </authorList>
    </citation>
    <scope>NUCLEOTIDE SEQUENCE</scope>
    <source>
        <strain evidence="6">HKST-UBA01</strain>
    </source>
</reference>
<sequence>MVKIYTKTGDRGKTISFDQTPTSKNSLRIHAVGSLDELNSVLGMVISQAENSEITRWLKIIQADLFQFGSYLSGKKDEVMPLRRVNQLEMQIDHWQSELQPLTQFILPGGTILAAQIHYARTVCRRAERHIVAYHETESLPATNLEYINRLSDWLFVLARMVNARGNTAEDTWVRTTQK</sequence>
<comment type="similarity">
    <text evidence="4">Belongs to the Cob(I)alamin adenosyltransferase family.</text>
</comment>
<dbReference type="NCBIfam" id="TIGR00636">
    <property type="entry name" value="PduO_Nterm"/>
    <property type="match status" value="1"/>
</dbReference>
<dbReference type="PANTHER" id="PTHR12213:SF0">
    <property type="entry name" value="CORRINOID ADENOSYLTRANSFERASE MMAB"/>
    <property type="match status" value="1"/>
</dbReference>
<dbReference type="AlphaFoldDB" id="A0A955LGK1"/>
<keyword evidence="2 4" id="KW-0547">Nucleotide-binding</keyword>
<dbReference type="Gene3D" id="1.20.1200.10">
    <property type="entry name" value="Cobalamin adenosyltransferase-like"/>
    <property type="match status" value="1"/>
</dbReference>
<evidence type="ECO:0000259" key="5">
    <source>
        <dbReference type="Pfam" id="PF01923"/>
    </source>
</evidence>
<evidence type="ECO:0000256" key="1">
    <source>
        <dbReference type="ARBA" id="ARBA00022679"/>
    </source>
</evidence>
<comment type="pathway">
    <text evidence="4">Cofactor biosynthesis; adenosylcobalamin biosynthesis; adenosylcobalamin from cob(II)yrinate a,c-diamide: step 2/7.</text>
</comment>
<protein>
    <recommendedName>
        <fullName evidence="4">Corrinoid adenosyltransferase</fullName>
        <ecNumber evidence="4">2.5.1.17</ecNumber>
    </recommendedName>
    <alternativeName>
        <fullName evidence="4">Cob(II)alamin adenosyltransferase</fullName>
    </alternativeName>
    <alternativeName>
        <fullName evidence="4">Cob(II)yrinic acid a,c-diamide adenosyltransferase</fullName>
    </alternativeName>
    <alternativeName>
        <fullName evidence="4">Cobinamide/cobalamin adenosyltransferase</fullName>
    </alternativeName>
</protein>
<dbReference type="PANTHER" id="PTHR12213">
    <property type="entry name" value="CORRINOID ADENOSYLTRANSFERASE"/>
    <property type="match status" value="1"/>
</dbReference>
<comment type="caution">
    <text evidence="6">The sequence shown here is derived from an EMBL/GenBank/DDBJ whole genome shotgun (WGS) entry which is preliminary data.</text>
</comment>
<keyword evidence="3 4" id="KW-0067">ATP-binding</keyword>